<accession>A0ACC0H6D6</accession>
<sequence>MLSLSKKFVSRGVGSYGPEKLAPPSSLHKPITLVSLSLTPISTEGCWFNLIDSSKMALEVVNPHEEVVLE</sequence>
<name>A0ACC0H6D6_9ERIC</name>
<dbReference type="EMBL" id="CM045764">
    <property type="protein sequence ID" value="KAI8008347.1"/>
    <property type="molecule type" value="Genomic_DNA"/>
</dbReference>
<evidence type="ECO:0000313" key="2">
    <source>
        <dbReference type="Proteomes" id="UP001060215"/>
    </source>
</evidence>
<organism evidence="1 2">
    <name type="scientific">Camellia lanceoleosa</name>
    <dbReference type="NCBI Taxonomy" id="1840588"/>
    <lineage>
        <taxon>Eukaryota</taxon>
        <taxon>Viridiplantae</taxon>
        <taxon>Streptophyta</taxon>
        <taxon>Embryophyta</taxon>
        <taxon>Tracheophyta</taxon>
        <taxon>Spermatophyta</taxon>
        <taxon>Magnoliopsida</taxon>
        <taxon>eudicotyledons</taxon>
        <taxon>Gunneridae</taxon>
        <taxon>Pentapetalae</taxon>
        <taxon>asterids</taxon>
        <taxon>Ericales</taxon>
        <taxon>Theaceae</taxon>
        <taxon>Camellia</taxon>
    </lineage>
</organism>
<keyword evidence="2" id="KW-1185">Reference proteome</keyword>
<protein>
    <submittedName>
        <fullName evidence="1">Uncharacterized protein</fullName>
    </submittedName>
</protein>
<reference evidence="1 2" key="1">
    <citation type="journal article" date="2022" name="Plant J.">
        <title>Chromosome-level genome of Camellia lanceoleosa provides a valuable resource for understanding genome evolution and self-incompatibility.</title>
        <authorList>
            <person name="Gong W."/>
            <person name="Xiao S."/>
            <person name="Wang L."/>
            <person name="Liao Z."/>
            <person name="Chang Y."/>
            <person name="Mo W."/>
            <person name="Hu G."/>
            <person name="Li W."/>
            <person name="Zhao G."/>
            <person name="Zhu H."/>
            <person name="Hu X."/>
            <person name="Ji K."/>
            <person name="Xiang X."/>
            <person name="Song Q."/>
            <person name="Yuan D."/>
            <person name="Jin S."/>
            <person name="Zhang L."/>
        </authorList>
    </citation>
    <scope>NUCLEOTIDE SEQUENCE [LARGE SCALE GENOMIC DNA]</scope>
    <source>
        <strain evidence="1">SQ_2022a</strain>
    </source>
</reference>
<gene>
    <name evidence="1" type="ORF">LOK49_LG07G01949</name>
</gene>
<proteinExistence type="predicted"/>
<evidence type="ECO:0000313" key="1">
    <source>
        <dbReference type="EMBL" id="KAI8008347.1"/>
    </source>
</evidence>
<dbReference type="Proteomes" id="UP001060215">
    <property type="component" value="Chromosome 7"/>
</dbReference>
<comment type="caution">
    <text evidence="1">The sequence shown here is derived from an EMBL/GenBank/DDBJ whole genome shotgun (WGS) entry which is preliminary data.</text>
</comment>